<evidence type="ECO:0000256" key="1">
    <source>
        <dbReference type="SAM" id="SignalP"/>
    </source>
</evidence>
<feature type="signal peptide" evidence="1">
    <location>
        <begin position="1"/>
        <end position="20"/>
    </location>
</feature>
<evidence type="ECO:0000313" key="3">
    <source>
        <dbReference type="Proteomes" id="UP000379480"/>
    </source>
</evidence>
<keyword evidence="1" id="KW-0732">Signal</keyword>
<dbReference type="Pfam" id="PF12582">
    <property type="entry name" value="DUF3757"/>
    <property type="match status" value="1"/>
</dbReference>
<proteinExistence type="predicted"/>
<reference evidence="2 3" key="1">
    <citation type="submission" date="2019-09" db="EMBL/GenBank/DDBJ databases">
        <authorList>
            <person name="Chandra G."/>
            <person name="Truman W A."/>
        </authorList>
    </citation>
    <scope>NUCLEOTIDE SEQUENCE [LARGE SCALE GENOMIC DNA]</scope>
    <source>
        <strain evidence="2">PS723</strain>
    </source>
</reference>
<dbReference type="InterPro" id="IPR022231">
    <property type="entry name" value="DUF3757"/>
</dbReference>
<feature type="chain" id="PRO_5023039722" description="DUF3757 domain-containing protein" evidence="1">
    <location>
        <begin position="21"/>
        <end position="147"/>
    </location>
</feature>
<organism evidence="2 3">
    <name type="scientific">Pseudomonas fluorescens</name>
    <dbReference type="NCBI Taxonomy" id="294"/>
    <lineage>
        <taxon>Bacteria</taxon>
        <taxon>Pseudomonadati</taxon>
        <taxon>Pseudomonadota</taxon>
        <taxon>Gammaproteobacteria</taxon>
        <taxon>Pseudomonadales</taxon>
        <taxon>Pseudomonadaceae</taxon>
        <taxon>Pseudomonas</taxon>
    </lineage>
</organism>
<sequence precursor="true">MMLKVIAAVLPVVFSASSWAVNFESCPGPSAIQGVNGIYTAPTASGKGEWLGVVNRGPASAISSFESAVFYPSGNQSGNVGTVGYCEYKTQDGVSMNMRYRPGETPDVAVKLRNAENWKEITTGLGLVLYECANKAPGVCAFSEVEG</sequence>
<accession>A0A5E7FWS7</accession>
<evidence type="ECO:0000313" key="2">
    <source>
        <dbReference type="EMBL" id="VVO43958.1"/>
    </source>
</evidence>
<name>A0A5E7FWS7_PSEFL</name>
<dbReference type="Proteomes" id="UP000379480">
    <property type="component" value="Unassembled WGS sequence"/>
</dbReference>
<gene>
    <name evidence="2" type="ORF">PS723_06268</name>
</gene>
<protein>
    <recommendedName>
        <fullName evidence="4">DUF3757 domain-containing protein</fullName>
    </recommendedName>
</protein>
<dbReference type="EMBL" id="CABVHY010000054">
    <property type="protein sequence ID" value="VVO43958.1"/>
    <property type="molecule type" value="Genomic_DNA"/>
</dbReference>
<evidence type="ECO:0008006" key="4">
    <source>
        <dbReference type="Google" id="ProtNLM"/>
    </source>
</evidence>
<dbReference type="AlphaFoldDB" id="A0A5E7FWS7"/>